<evidence type="ECO:0000256" key="3">
    <source>
        <dbReference type="ARBA" id="ARBA00022514"/>
    </source>
</evidence>
<evidence type="ECO:0000256" key="8">
    <source>
        <dbReference type="ARBA" id="ARBA00038932"/>
    </source>
</evidence>
<comment type="catalytic activity">
    <reaction evidence="7">
        <text>L-dopachrome = 5,6-dihydroxyindole-2-carboxylate</text>
        <dbReference type="Rhea" id="RHEA:13041"/>
        <dbReference type="ChEBI" id="CHEBI:16875"/>
        <dbReference type="ChEBI" id="CHEBI:57509"/>
        <dbReference type="EC" id="5.3.3.12"/>
    </reaction>
</comment>
<evidence type="ECO:0000256" key="4">
    <source>
        <dbReference type="ARBA" id="ARBA00022525"/>
    </source>
</evidence>
<evidence type="ECO:0000256" key="7">
    <source>
        <dbReference type="ARBA" id="ARBA00036823"/>
    </source>
</evidence>
<dbReference type="Gene3D" id="3.30.429.10">
    <property type="entry name" value="Macrophage Migration Inhibitory Factor"/>
    <property type="match status" value="1"/>
</dbReference>
<reference evidence="13 14" key="1">
    <citation type="journal article" date="2015" name="Parasit. Vectors">
        <title>Draft genome of the scabies mite.</title>
        <authorList>
            <person name="Rider S.D.Jr."/>
            <person name="Morgan M.S."/>
            <person name="Arlian L.G."/>
        </authorList>
    </citation>
    <scope>NUCLEOTIDE SEQUENCE [LARGE SCALE GENOMIC DNA]</scope>
    <source>
        <strain evidence="13">Arlian Lab</strain>
    </source>
</reference>
<evidence type="ECO:0000313" key="14">
    <source>
        <dbReference type="Proteomes" id="UP000616769"/>
    </source>
</evidence>
<accession>A0A132AKE5</accession>
<dbReference type="AlphaFoldDB" id="A0A132AKE5"/>
<gene>
    <name evidence="13" type="ORF">QR98_0099775</name>
</gene>
<dbReference type="GO" id="GO:0005125">
    <property type="term" value="F:cytokine activity"/>
    <property type="evidence" value="ECO:0007669"/>
    <property type="project" value="UniProtKB-KW"/>
</dbReference>
<evidence type="ECO:0000256" key="11">
    <source>
        <dbReference type="ARBA" id="ARBA00041912"/>
    </source>
</evidence>
<keyword evidence="4" id="KW-0964">Secreted</keyword>
<evidence type="ECO:0000256" key="5">
    <source>
        <dbReference type="ARBA" id="ARBA00023235"/>
    </source>
</evidence>
<evidence type="ECO:0000256" key="10">
    <source>
        <dbReference type="ARBA" id="ARBA00041631"/>
    </source>
</evidence>
<dbReference type="GO" id="GO:0050178">
    <property type="term" value="F:phenylpyruvate tautomerase activity"/>
    <property type="evidence" value="ECO:0007669"/>
    <property type="project" value="UniProtKB-EC"/>
</dbReference>
<evidence type="ECO:0000256" key="12">
    <source>
        <dbReference type="ARBA" id="ARBA00042730"/>
    </source>
</evidence>
<dbReference type="OrthoDB" id="6495239at2759"/>
<dbReference type="SUPFAM" id="SSF55331">
    <property type="entry name" value="Tautomerase/MIF"/>
    <property type="match status" value="1"/>
</dbReference>
<comment type="subcellular location">
    <subcellularLocation>
        <location evidence="1">Secreted</location>
    </subcellularLocation>
</comment>
<evidence type="ECO:0000256" key="9">
    <source>
        <dbReference type="ARBA" id="ARBA00039086"/>
    </source>
</evidence>
<evidence type="ECO:0000256" key="6">
    <source>
        <dbReference type="ARBA" id="ARBA00036735"/>
    </source>
</evidence>
<dbReference type="VEuPathDB" id="VectorBase:SSCA006335"/>
<dbReference type="EMBL" id="JXLN01017108">
    <property type="protein sequence ID" value="KPM11407.1"/>
    <property type="molecule type" value="Genomic_DNA"/>
</dbReference>
<comment type="catalytic activity">
    <reaction evidence="6">
        <text>3-phenylpyruvate = enol-phenylpyruvate</text>
        <dbReference type="Rhea" id="RHEA:17097"/>
        <dbReference type="ChEBI" id="CHEBI:16815"/>
        <dbReference type="ChEBI" id="CHEBI:18005"/>
        <dbReference type="EC" id="5.3.2.1"/>
    </reaction>
</comment>
<name>A0A132AKE5_SARSC</name>
<dbReference type="Proteomes" id="UP000616769">
    <property type="component" value="Unassembled WGS sequence"/>
</dbReference>
<organism evidence="13 14">
    <name type="scientific">Sarcoptes scabiei</name>
    <name type="common">Itch mite</name>
    <name type="synonym">Acarus scabiei</name>
    <dbReference type="NCBI Taxonomy" id="52283"/>
    <lineage>
        <taxon>Eukaryota</taxon>
        <taxon>Metazoa</taxon>
        <taxon>Ecdysozoa</taxon>
        <taxon>Arthropoda</taxon>
        <taxon>Chelicerata</taxon>
        <taxon>Arachnida</taxon>
        <taxon>Acari</taxon>
        <taxon>Acariformes</taxon>
        <taxon>Sarcoptiformes</taxon>
        <taxon>Astigmata</taxon>
        <taxon>Psoroptidia</taxon>
        <taxon>Sarcoptoidea</taxon>
        <taxon>Sarcoptidae</taxon>
        <taxon>Sarcoptinae</taxon>
        <taxon>Sarcoptes</taxon>
    </lineage>
</organism>
<comment type="similarity">
    <text evidence="2">Belongs to the MIF family.</text>
</comment>
<sequence>MPLLQIFTNISRQEIPKNFGPTLASVLIGSLRNKPIESISIQITSDQYISLGSNDDEPSAIVYLRSIGSMDLDDNRKTVRSVTDFIHSKIGIKTDNIRMVLQNHSIDTIGKGGILACDSLK</sequence>
<dbReference type="EC" id="5.3.3.12" evidence="8"/>
<dbReference type="EC" id="5.3.2.1" evidence="9"/>
<protein>
    <recommendedName>
        <fullName evidence="12">L-dopachrome isomerase</fullName>
        <ecNumber evidence="9">5.3.2.1</ecNumber>
        <ecNumber evidence="8">5.3.3.12</ecNumber>
    </recommendedName>
    <alternativeName>
        <fullName evidence="10">L-dopachrome tautomerase</fullName>
    </alternativeName>
    <alternativeName>
        <fullName evidence="11">Phenylpyruvate tautomerase</fullName>
    </alternativeName>
</protein>
<evidence type="ECO:0000256" key="2">
    <source>
        <dbReference type="ARBA" id="ARBA00005851"/>
    </source>
</evidence>
<comment type="caution">
    <text evidence="13">The sequence shown here is derived from an EMBL/GenBank/DDBJ whole genome shotgun (WGS) entry which is preliminary data.</text>
</comment>
<dbReference type="InterPro" id="IPR014347">
    <property type="entry name" value="Tautomerase/MIF_sf"/>
</dbReference>
<dbReference type="PANTHER" id="PTHR11954">
    <property type="entry name" value="D-DOPACHROME DECARBOXYLASE"/>
    <property type="match status" value="1"/>
</dbReference>
<evidence type="ECO:0000256" key="1">
    <source>
        <dbReference type="ARBA" id="ARBA00004613"/>
    </source>
</evidence>
<keyword evidence="3" id="KW-0202">Cytokine</keyword>
<dbReference type="GO" id="GO:0005615">
    <property type="term" value="C:extracellular space"/>
    <property type="evidence" value="ECO:0007669"/>
    <property type="project" value="UniProtKB-KW"/>
</dbReference>
<keyword evidence="5" id="KW-0413">Isomerase</keyword>
<dbReference type="GO" id="GO:0004167">
    <property type="term" value="F:dopachrome isomerase activity"/>
    <property type="evidence" value="ECO:0007669"/>
    <property type="project" value="UniProtKB-EC"/>
</dbReference>
<evidence type="ECO:0000313" key="13">
    <source>
        <dbReference type="EMBL" id="KPM11407.1"/>
    </source>
</evidence>
<dbReference type="PANTHER" id="PTHR11954:SF6">
    <property type="entry name" value="MACROPHAGE MIGRATION INHIBITORY FACTOR"/>
    <property type="match status" value="1"/>
</dbReference>
<dbReference type="Pfam" id="PF01187">
    <property type="entry name" value="MIF"/>
    <property type="match status" value="1"/>
</dbReference>
<dbReference type="InterPro" id="IPR001398">
    <property type="entry name" value="Macrophage_inhib_fac"/>
</dbReference>
<proteinExistence type="inferred from homology"/>